<dbReference type="PANTHER" id="PTHR14226:SF76">
    <property type="entry name" value="NTE FAMILY PROTEIN RSSA"/>
    <property type="match status" value="1"/>
</dbReference>
<keyword evidence="3 4" id="KW-0443">Lipid metabolism</keyword>
<evidence type="ECO:0000313" key="7">
    <source>
        <dbReference type="Proteomes" id="UP000535543"/>
    </source>
</evidence>
<feature type="active site" description="Proton acceptor" evidence="4">
    <location>
        <position position="155"/>
    </location>
</feature>
<keyword evidence="1 4" id="KW-0378">Hydrolase</keyword>
<accession>A0A848KK08</accession>
<dbReference type="InterPro" id="IPR050301">
    <property type="entry name" value="NTE"/>
</dbReference>
<dbReference type="InterPro" id="IPR002641">
    <property type="entry name" value="PNPLA_dom"/>
</dbReference>
<comment type="caution">
    <text evidence="4">Lacks conserved residue(s) required for the propagation of feature annotation.</text>
</comment>
<dbReference type="AlphaFoldDB" id="A0A848KK08"/>
<evidence type="ECO:0000256" key="4">
    <source>
        <dbReference type="PROSITE-ProRule" id="PRU01161"/>
    </source>
</evidence>
<comment type="caution">
    <text evidence="6">The sequence shown here is derived from an EMBL/GenBank/DDBJ whole genome shotgun (WGS) entry which is preliminary data.</text>
</comment>
<protein>
    <submittedName>
        <fullName evidence="6">Esterase</fullName>
    </submittedName>
</protein>
<dbReference type="PANTHER" id="PTHR14226">
    <property type="entry name" value="NEUROPATHY TARGET ESTERASE/SWISS CHEESE D.MELANOGASTER"/>
    <property type="match status" value="1"/>
</dbReference>
<sequence length="323" mass="34730">MTKTRVALALGSGGARGYAHIGVIEELVDRGYDIVGISGSSMGALIGGLYAADALDDFSLWASGLTQRDVLRLLDVALTAPTVVRAERIFDIVRNLVGETVIEDLRIPFTAVATDLIAGRSVWFQRGSLVAAMRASIAIPGFISPHEVDGRLLADGGILDPLPVVPVVAVPADLIIAVDVGGEDPGDFHGTSEPGPVDELIDRFRRSTNQLLESDPVRSVLNRFGALTPDSDEAEEESAEENEPTPRILPKLGQFEIMNRSLDLMQAALKRHQLAAYPPDVLIEVPRTSARVLEFHRAEELVLLGRELTATALDQLVPPLLAK</sequence>
<name>A0A848KK08_9NOCA</name>
<reference evidence="6 7" key="1">
    <citation type="submission" date="2019-05" db="EMBL/GenBank/DDBJ databases">
        <authorList>
            <person name="Lee S.D."/>
        </authorList>
    </citation>
    <scope>NUCLEOTIDE SEQUENCE [LARGE SCALE GENOMIC DNA]</scope>
    <source>
        <strain evidence="6 7">YC2-7</strain>
    </source>
</reference>
<feature type="active site" description="Nucleophile" evidence="4">
    <location>
        <position position="41"/>
    </location>
</feature>
<dbReference type="Gene3D" id="3.40.1090.10">
    <property type="entry name" value="Cytosolic phospholipase A2 catalytic domain"/>
    <property type="match status" value="2"/>
</dbReference>
<organism evidence="6 7">
    <name type="scientific">Antrihabitans stalactiti</name>
    <dbReference type="NCBI Taxonomy" id="2584121"/>
    <lineage>
        <taxon>Bacteria</taxon>
        <taxon>Bacillati</taxon>
        <taxon>Actinomycetota</taxon>
        <taxon>Actinomycetes</taxon>
        <taxon>Mycobacteriales</taxon>
        <taxon>Nocardiaceae</taxon>
        <taxon>Antrihabitans</taxon>
    </lineage>
</organism>
<gene>
    <name evidence="6" type="ORF">FGL95_24400</name>
</gene>
<evidence type="ECO:0000313" key="6">
    <source>
        <dbReference type="EMBL" id="NMN98188.1"/>
    </source>
</evidence>
<proteinExistence type="predicted"/>
<evidence type="ECO:0000259" key="5">
    <source>
        <dbReference type="PROSITE" id="PS51635"/>
    </source>
</evidence>
<feature type="short sequence motif" description="DGA/G" evidence="4">
    <location>
        <begin position="155"/>
        <end position="157"/>
    </location>
</feature>
<dbReference type="Pfam" id="PF01734">
    <property type="entry name" value="Patatin"/>
    <property type="match status" value="1"/>
</dbReference>
<dbReference type="RefSeq" id="WP_169592089.1">
    <property type="nucleotide sequence ID" value="NZ_VCQU01000010.1"/>
</dbReference>
<dbReference type="Proteomes" id="UP000535543">
    <property type="component" value="Unassembled WGS sequence"/>
</dbReference>
<dbReference type="InterPro" id="IPR016035">
    <property type="entry name" value="Acyl_Trfase/lysoPLipase"/>
</dbReference>
<evidence type="ECO:0000256" key="3">
    <source>
        <dbReference type="ARBA" id="ARBA00023098"/>
    </source>
</evidence>
<keyword evidence="2 4" id="KW-0442">Lipid degradation</keyword>
<reference evidence="6 7" key="2">
    <citation type="submission" date="2020-06" db="EMBL/GenBank/DDBJ databases">
        <title>Antribacter stalactiti gen. nov., sp. nov., a new member of the family Nacardiaceae isolated from a cave.</title>
        <authorList>
            <person name="Kim I.S."/>
        </authorList>
    </citation>
    <scope>NUCLEOTIDE SEQUENCE [LARGE SCALE GENOMIC DNA]</scope>
    <source>
        <strain evidence="6 7">YC2-7</strain>
    </source>
</reference>
<dbReference type="SUPFAM" id="SSF52151">
    <property type="entry name" value="FabD/lysophospholipase-like"/>
    <property type="match status" value="1"/>
</dbReference>
<dbReference type="PROSITE" id="PS51635">
    <property type="entry name" value="PNPLA"/>
    <property type="match status" value="1"/>
</dbReference>
<dbReference type="GO" id="GO:0016787">
    <property type="term" value="F:hydrolase activity"/>
    <property type="evidence" value="ECO:0007669"/>
    <property type="project" value="UniProtKB-UniRule"/>
</dbReference>
<evidence type="ECO:0000256" key="1">
    <source>
        <dbReference type="ARBA" id="ARBA00022801"/>
    </source>
</evidence>
<evidence type="ECO:0000256" key="2">
    <source>
        <dbReference type="ARBA" id="ARBA00022963"/>
    </source>
</evidence>
<keyword evidence="7" id="KW-1185">Reference proteome</keyword>
<feature type="short sequence motif" description="GXSXG" evidence="4">
    <location>
        <begin position="39"/>
        <end position="43"/>
    </location>
</feature>
<feature type="domain" description="PNPLA" evidence="5">
    <location>
        <begin position="8"/>
        <end position="168"/>
    </location>
</feature>
<dbReference type="GO" id="GO:0016042">
    <property type="term" value="P:lipid catabolic process"/>
    <property type="evidence" value="ECO:0007669"/>
    <property type="project" value="UniProtKB-UniRule"/>
</dbReference>
<dbReference type="EMBL" id="VCQU01000010">
    <property type="protein sequence ID" value="NMN98188.1"/>
    <property type="molecule type" value="Genomic_DNA"/>
</dbReference>